<reference evidence="13 14" key="1">
    <citation type="submission" date="2011-12" db="EMBL/GenBank/DDBJ databases">
        <title>Whole genome shotgun sequence of Gordonia effusa NBRC 100432.</title>
        <authorList>
            <person name="Yoshida I."/>
            <person name="Takarada H."/>
            <person name="Hosoyama A."/>
            <person name="Tsuchikane K."/>
            <person name="Katsumata H."/>
            <person name="Yamazaki S."/>
            <person name="Fujita N."/>
        </authorList>
    </citation>
    <scope>NUCLEOTIDE SEQUENCE [LARGE SCALE GENOMIC DNA]</scope>
    <source>
        <strain evidence="13 14">NBRC 100432</strain>
    </source>
</reference>
<proteinExistence type="predicted"/>
<keyword evidence="3 10" id="KW-0597">Phosphoprotein</keyword>
<evidence type="ECO:0000256" key="6">
    <source>
        <dbReference type="ARBA" id="ARBA00023125"/>
    </source>
</evidence>
<dbReference type="PIRSF" id="PIRSF006171">
    <property type="entry name" value="RR_citrat_malat"/>
    <property type="match status" value="1"/>
</dbReference>
<dbReference type="RefSeq" id="WP_007317466.1">
    <property type="nucleotide sequence ID" value="NZ_BAEH01000046.1"/>
</dbReference>
<evidence type="ECO:0000256" key="1">
    <source>
        <dbReference type="ARBA" id="ARBA00004496"/>
    </source>
</evidence>
<dbReference type="SUPFAM" id="SSF46785">
    <property type="entry name" value="Winged helix' DNA-binding domain"/>
    <property type="match status" value="1"/>
</dbReference>
<dbReference type="EMBL" id="BAEH01000046">
    <property type="protein sequence ID" value="GAB18129.1"/>
    <property type="molecule type" value="Genomic_DNA"/>
</dbReference>
<evidence type="ECO:0000256" key="2">
    <source>
        <dbReference type="ARBA" id="ARBA00022490"/>
    </source>
</evidence>
<dbReference type="InterPro" id="IPR036390">
    <property type="entry name" value="WH_DNA-bd_sf"/>
</dbReference>
<evidence type="ECO:0000256" key="11">
    <source>
        <dbReference type="SAM" id="MobiDB-lite"/>
    </source>
</evidence>
<dbReference type="Proteomes" id="UP000035034">
    <property type="component" value="Unassembled WGS sequence"/>
</dbReference>
<dbReference type="OrthoDB" id="7187989at2"/>
<keyword evidence="8 9" id="KW-0804">Transcription</keyword>
<sequence>MIRVLIVEDDPLIAQAHRAYLGRIGGFDVIAEATTAQRALRIATEASHTLAPVDLVLLDLGLPDARGVDLASALSGVTPIPDIIAITAQRDLASVRDAMSRGVLLYLLKPFTFAAFKDKIEQYLRYREAMGVGGDAVSQRDVDRALAQLRTSDERRTAKKGASAATEDAVGRTVRDSEAGLTASEVAAALGSSRVTAWRYLERLADDQTVSRVTEYGSAGRPQIRYRWKRS</sequence>
<dbReference type="AlphaFoldDB" id="H0QZ78"/>
<gene>
    <name evidence="13" type="ORF">GOEFS_046_00850</name>
</gene>
<dbReference type="GO" id="GO:0003700">
    <property type="term" value="F:DNA-binding transcription factor activity"/>
    <property type="evidence" value="ECO:0007669"/>
    <property type="project" value="InterPro"/>
</dbReference>
<dbReference type="InterPro" id="IPR024187">
    <property type="entry name" value="Sig_transdc_resp-reg_cit/mal"/>
</dbReference>
<feature type="region of interest" description="Disordered" evidence="11">
    <location>
        <begin position="153"/>
        <end position="176"/>
    </location>
</feature>
<dbReference type="GO" id="GO:0005737">
    <property type="term" value="C:cytoplasm"/>
    <property type="evidence" value="ECO:0007669"/>
    <property type="project" value="UniProtKB-SubCell"/>
</dbReference>
<dbReference type="InterPro" id="IPR011006">
    <property type="entry name" value="CheY-like_superfamily"/>
</dbReference>
<name>H0QZ78_9ACTN</name>
<evidence type="ECO:0000313" key="14">
    <source>
        <dbReference type="Proteomes" id="UP000035034"/>
    </source>
</evidence>
<dbReference type="STRING" id="1077974.GOEFS_046_00850"/>
<evidence type="ECO:0000256" key="9">
    <source>
        <dbReference type="PIRNR" id="PIRNR006171"/>
    </source>
</evidence>
<protein>
    <recommendedName>
        <fullName evidence="9">Transcriptional regulatory protein</fullName>
    </recommendedName>
</protein>
<feature type="modified residue" description="4-aspartylphosphate" evidence="10">
    <location>
        <position position="59"/>
    </location>
</feature>
<evidence type="ECO:0000256" key="10">
    <source>
        <dbReference type="PROSITE-ProRule" id="PRU00169"/>
    </source>
</evidence>
<keyword evidence="14" id="KW-1185">Reference proteome</keyword>
<dbReference type="SUPFAM" id="SSF52172">
    <property type="entry name" value="CheY-like"/>
    <property type="match status" value="1"/>
</dbReference>
<evidence type="ECO:0000256" key="4">
    <source>
        <dbReference type="ARBA" id="ARBA00023012"/>
    </source>
</evidence>
<dbReference type="PANTHER" id="PTHR45526:SF1">
    <property type="entry name" value="TRANSCRIPTIONAL REGULATORY PROTEIN DCUR-RELATED"/>
    <property type="match status" value="1"/>
</dbReference>
<dbReference type="PANTHER" id="PTHR45526">
    <property type="entry name" value="TRANSCRIPTIONAL REGULATORY PROTEIN DPIA"/>
    <property type="match status" value="1"/>
</dbReference>
<feature type="domain" description="Response regulatory" evidence="12">
    <location>
        <begin position="3"/>
        <end position="124"/>
    </location>
</feature>
<keyword evidence="4 9" id="KW-0902">Two-component regulatory system</keyword>
<dbReference type="GO" id="GO:0000156">
    <property type="term" value="F:phosphorelay response regulator activity"/>
    <property type="evidence" value="ECO:0007669"/>
    <property type="project" value="TreeGrafter"/>
</dbReference>
<comment type="caution">
    <text evidence="13">The sequence shown here is derived from an EMBL/GenBank/DDBJ whole genome shotgun (WGS) entry which is preliminary data.</text>
</comment>
<evidence type="ECO:0000256" key="5">
    <source>
        <dbReference type="ARBA" id="ARBA00023015"/>
    </source>
</evidence>
<dbReference type="GO" id="GO:0003677">
    <property type="term" value="F:DNA binding"/>
    <property type="evidence" value="ECO:0007669"/>
    <property type="project" value="UniProtKB-KW"/>
</dbReference>
<dbReference type="InterPro" id="IPR051271">
    <property type="entry name" value="2C-system_Tx_regulators"/>
</dbReference>
<keyword evidence="7 9" id="KW-0010">Activator</keyword>
<dbReference type="InterPro" id="IPR001789">
    <property type="entry name" value="Sig_transdc_resp-reg_receiver"/>
</dbReference>
<evidence type="ECO:0000256" key="3">
    <source>
        <dbReference type="ARBA" id="ARBA00022553"/>
    </source>
</evidence>
<organism evidence="13 14">
    <name type="scientific">Gordonia effusa NBRC 100432</name>
    <dbReference type="NCBI Taxonomy" id="1077974"/>
    <lineage>
        <taxon>Bacteria</taxon>
        <taxon>Bacillati</taxon>
        <taxon>Actinomycetota</taxon>
        <taxon>Actinomycetes</taxon>
        <taxon>Mycobacteriales</taxon>
        <taxon>Gordoniaceae</taxon>
        <taxon>Gordonia</taxon>
    </lineage>
</organism>
<keyword evidence="2 9" id="KW-0963">Cytoplasm</keyword>
<dbReference type="SMART" id="SM00448">
    <property type="entry name" value="REC"/>
    <property type="match status" value="1"/>
</dbReference>
<evidence type="ECO:0000313" key="13">
    <source>
        <dbReference type="EMBL" id="GAB18129.1"/>
    </source>
</evidence>
<evidence type="ECO:0000256" key="7">
    <source>
        <dbReference type="ARBA" id="ARBA00023159"/>
    </source>
</evidence>
<dbReference type="Pfam" id="PF00072">
    <property type="entry name" value="Response_reg"/>
    <property type="match status" value="1"/>
</dbReference>
<evidence type="ECO:0000256" key="8">
    <source>
        <dbReference type="ARBA" id="ARBA00023163"/>
    </source>
</evidence>
<accession>H0QZ78</accession>
<dbReference type="Gene3D" id="3.40.50.2300">
    <property type="match status" value="1"/>
</dbReference>
<comment type="subcellular location">
    <subcellularLocation>
        <location evidence="1 9">Cytoplasm</location>
    </subcellularLocation>
</comment>
<dbReference type="eggNOG" id="COG4565">
    <property type="taxonomic scope" value="Bacteria"/>
</dbReference>
<evidence type="ECO:0000259" key="12">
    <source>
        <dbReference type="PROSITE" id="PS50110"/>
    </source>
</evidence>
<dbReference type="PROSITE" id="PS50110">
    <property type="entry name" value="RESPONSE_REGULATORY"/>
    <property type="match status" value="1"/>
</dbReference>
<keyword evidence="5 9" id="KW-0805">Transcription regulation</keyword>
<keyword evidence="6 9" id="KW-0238">DNA-binding</keyword>